<dbReference type="Gene3D" id="3.30.230.70">
    <property type="entry name" value="GHMP Kinase, N-terminal domain"/>
    <property type="match status" value="1"/>
</dbReference>
<evidence type="ECO:0000256" key="6">
    <source>
        <dbReference type="ARBA" id="ARBA00042523"/>
    </source>
</evidence>
<feature type="transmembrane region" description="Helical" evidence="8">
    <location>
        <begin position="211"/>
        <end position="229"/>
    </location>
</feature>
<dbReference type="Pfam" id="PF01105">
    <property type="entry name" value="EMP24_GP25L"/>
    <property type="match status" value="1"/>
</dbReference>
<dbReference type="InterPro" id="IPR020568">
    <property type="entry name" value="Ribosomal_Su5_D2-typ_SF"/>
</dbReference>
<dbReference type="InterPro" id="IPR009038">
    <property type="entry name" value="GOLD_dom"/>
</dbReference>
<dbReference type="InterPro" id="IPR013761">
    <property type="entry name" value="SAM/pointed_sf"/>
</dbReference>
<evidence type="ECO:0000256" key="5">
    <source>
        <dbReference type="ARBA" id="ARBA00022835"/>
    </source>
</evidence>
<keyword evidence="8" id="KW-0812">Transmembrane</keyword>
<dbReference type="SUPFAM" id="SSF54211">
    <property type="entry name" value="Ribosomal protein S5 domain 2-like"/>
    <property type="match status" value="1"/>
</dbReference>
<dbReference type="SUPFAM" id="SSF47769">
    <property type="entry name" value="SAM/Pointed domain"/>
    <property type="match status" value="1"/>
</dbReference>
<dbReference type="SUPFAM" id="SSF55666">
    <property type="entry name" value="Ribonuclease PH domain 2-like"/>
    <property type="match status" value="1"/>
</dbReference>
<dbReference type="SMART" id="SM01190">
    <property type="entry name" value="EMP24_GP25L"/>
    <property type="match status" value="1"/>
</dbReference>
<evidence type="ECO:0000256" key="1">
    <source>
        <dbReference type="ARBA" id="ARBA00004496"/>
    </source>
</evidence>
<feature type="region of interest" description="Disordered" evidence="7">
    <location>
        <begin position="295"/>
        <end position="376"/>
    </location>
</feature>
<protein>
    <recommendedName>
        <fullName evidence="6">Ribosomal RNA-processing protein 42</fullName>
    </recommendedName>
</protein>
<keyword evidence="8" id="KW-1133">Transmembrane helix</keyword>
<feature type="transmembrane region" description="Helical" evidence="8">
    <location>
        <begin position="36"/>
        <end position="60"/>
    </location>
</feature>
<dbReference type="InterPro" id="IPR001247">
    <property type="entry name" value="ExoRNase_PH_dom1"/>
</dbReference>
<keyword evidence="12" id="KW-1185">Reference proteome</keyword>
<evidence type="ECO:0000256" key="2">
    <source>
        <dbReference type="ARBA" id="ARBA00004604"/>
    </source>
</evidence>
<evidence type="ECO:0000256" key="8">
    <source>
        <dbReference type="SAM" id="Phobius"/>
    </source>
</evidence>
<gene>
    <name evidence="11" type="primary">A01p055820.1_BraROA</name>
    <name evidence="11" type="ORF">IGI04_003983</name>
</gene>
<evidence type="ECO:0000256" key="7">
    <source>
        <dbReference type="SAM" id="MobiDB-lite"/>
    </source>
</evidence>
<dbReference type="EMBL" id="JADBGQ010000001">
    <property type="protein sequence ID" value="KAG5416416.1"/>
    <property type="molecule type" value="Genomic_DNA"/>
</dbReference>
<dbReference type="Gene3D" id="1.10.150.50">
    <property type="entry name" value="Transcription Factor, Ets-1"/>
    <property type="match status" value="1"/>
</dbReference>
<dbReference type="InterPro" id="IPR036345">
    <property type="entry name" value="ExoRNase_PH_dom2_sf"/>
</dbReference>
<dbReference type="PANTHER" id="PTHR11097">
    <property type="entry name" value="EXOSOME COMPLEX EXONUCLEASE RIBOSOMAL RNA PROCESSING PROTEIN"/>
    <property type="match status" value="1"/>
</dbReference>
<dbReference type="PROSITE" id="PS50866">
    <property type="entry name" value="GOLD"/>
    <property type="match status" value="1"/>
</dbReference>
<evidence type="ECO:0000259" key="9">
    <source>
        <dbReference type="PROSITE" id="PS50105"/>
    </source>
</evidence>
<dbReference type="InterPro" id="IPR027408">
    <property type="entry name" value="PNPase/RNase_PH_dom_sf"/>
</dbReference>
<comment type="caution">
    <text evidence="11">The sequence shown here is derived from an EMBL/GenBank/DDBJ whole genome shotgun (WGS) entry which is preliminary data.</text>
</comment>
<dbReference type="CDD" id="cd11367">
    <property type="entry name" value="RNase_PH_RRP42"/>
    <property type="match status" value="1"/>
</dbReference>
<dbReference type="PANTHER" id="PTHR11097:SF8">
    <property type="entry name" value="EXOSOME COMPLEX COMPONENT RRP42"/>
    <property type="match status" value="1"/>
</dbReference>
<name>A0ABQ7NZZ5_BRACM</name>
<evidence type="ECO:0000259" key="10">
    <source>
        <dbReference type="PROSITE" id="PS50866"/>
    </source>
</evidence>
<dbReference type="PROSITE" id="PS50105">
    <property type="entry name" value="SAM_DOMAIN"/>
    <property type="match status" value="1"/>
</dbReference>
<feature type="compositionally biased region" description="Basic and acidic residues" evidence="7">
    <location>
        <begin position="361"/>
        <end position="370"/>
    </location>
</feature>
<feature type="compositionally biased region" description="Polar residues" evidence="7">
    <location>
        <begin position="350"/>
        <end position="360"/>
    </location>
</feature>
<keyword evidence="5" id="KW-0271">Exosome</keyword>
<feature type="domain" description="GOLD" evidence="10">
    <location>
        <begin position="63"/>
        <end position="150"/>
    </location>
</feature>
<comment type="similarity">
    <text evidence="3">Belongs to the RNase PH family.</text>
</comment>
<reference evidence="11 12" key="1">
    <citation type="submission" date="2021-03" db="EMBL/GenBank/DDBJ databases">
        <authorList>
            <person name="King G.J."/>
            <person name="Bancroft I."/>
            <person name="Baten A."/>
            <person name="Bloomfield J."/>
            <person name="Borpatragohain P."/>
            <person name="He Z."/>
            <person name="Irish N."/>
            <person name="Irwin J."/>
            <person name="Liu K."/>
            <person name="Mauleon R.P."/>
            <person name="Moore J."/>
            <person name="Morris R."/>
            <person name="Ostergaard L."/>
            <person name="Wang B."/>
            <person name="Wells R."/>
        </authorList>
    </citation>
    <scope>NUCLEOTIDE SEQUENCE [LARGE SCALE GENOMIC DNA]</scope>
    <source>
        <strain evidence="11">R-o-18</strain>
        <tissue evidence="11">Leaf</tissue>
    </source>
</reference>
<evidence type="ECO:0000256" key="3">
    <source>
        <dbReference type="ARBA" id="ARBA00006678"/>
    </source>
</evidence>
<proteinExistence type="inferred from homology"/>
<dbReference type="Pfam" id="PF03725">
    <property type="entry name" value="RNase_PH_C"/>
    <property type="match status" value="1"/>
</dbReference>
<feature type="domain" description="SAM" evidence="9">
    <location>
        <begin position="1008"/>
        <end position="1043"/>
    </location>
</feature>
<dbReference type="Pfam" id="PF01138">
    <property type="entry name" value="RNase_PH"/>
    <property type="match status" value="1"/>
</dbReference>
<comment type="subcellular location">
    <subcellularLocation>
        <location evidence="1">Cytoplasm</location>
    </subcellularLocation>
    <subcellularLocation>
        <location evidence="2">Nucleus</location>
        <location evidence="2">Nucleolus</location>
    </subcellularLocation>
</comment>
<dbReference type="InterPro" id="IPR050590">
    <property type="entry name" value="Exosome_comp_Rrp42_subfam"/>
</dbReference>
<evidence type="ECO:0000313" key="11">
    <source>
        <dbReference type="EMBL" id="KAG5416416.1"/>
    </source>
</evidence>
<evidence type="ECO:0000256" key="4">
    <source>
        <dbReference type="ARBA" id="ARBA00022490"/>
    </source>
</evidence>
<sequence length="1118" mass="125913">MLVGSQSKQATSCPILKELALSLSPPSPSPIYHSSFLKATILIIGLVWSFQAALGIRFVIDREECFSHKAEYEGDTLHVSFVVIKSDSQWHFNEDGVDLVIHGPTGEQVHDFREQISAKHDFVVQKKGVYRFCFTNKSPYHETIDFDVQLGHFAYYDQHAKDEHFTPLMEQISKLEEALYNIQFEQHWLEAQTDRQAIVNENMSKRAVHKALFESFALIGASVLQVYLLRRLFERKLGMSRCRRFILVDDEYKFFFDHHLSGGDNTFLPPFDDDNVESETRSLGFKFSGGSKISKKPINNRVSQKRKRKEIGSEAEASRAFPVATTRESIQRDNRASERRKRKMAEFESASVSRNQVKIQQDNKARKVSESTKVNTSRDVPLVRATQRDNKARKVSKVDTLRDVPLVRTKETIQQDSKAKKMSDVPLFRTKEVTRRDKRVAERRKKKIDETKAAGTSRVVHVEKVNRDVDKTPRVVPVTQSNKGVSVGTRKKKNEAAVDKDYVSYLTWLVDSLKASTTVPVQSEKDLLAKVKVEQDTESCSDDGDDDIMVSDSPFLSGDSTTPFVVSKSKTVIDLEKDSTEDESRNCVFTKELMEALEKPYDKRELLKLFGDVSKKKPVIRCKELRNGRVKNYETSELAPSYLEKVSDFDREYKRVNCDDKARLKLLRGFFFYLKNVTRAVVMVGVSFGEQQFIKGGIAQDLRTDGRKRLSYRDIYVETGVIPQANGSARVRIGGTDVIASVKAEIGRPSSLQPDKGKVAVFIDCSPTAEPTFGGRGGEELSSELALALQVCLLGGKSGAGAGINLSSLLIKEGRVCWDLYIDGLVISSDGNLLDALGAAIKAALTNTAIPKVQVSAEVVDDEQPEIDISDEEYQQFDTSSVPVIVTLTKVGNHYIVDATAEEESQMSSAVSISVNRAGHICGLTKRGGCGLDPSVILDMISVAKHVSETLMNNLDSKISAAEACEDDEYVCNDDHCLNQSYLYLKETTTMSSRDHHHPPEPLDFFIWTVEDVGSWLEEINLGSYRLIFKENGVNGEYLESMSVFTTEQILHFIRRHHMKWGDFITLCKELRRIKVACLKGEQRVRRPWWAPSCLSVVFVKAAKRNRQSRVVSLKLES</sequence>
<organism evidence="11 12">
    <name type="scientific">Brassica rapa subsp. trilocularis</name>
    <dbReference type="NCBI Taxonomy" id="1813537"/>
    <lineage>
        <taxon>Eukaryota</taxon>
        <taxon>Viridiplantae</taxon>
        <taxon>Streptophyta</taxon>
        <taxon>Embryophyta</taxon>
        <taxon>Tracheophyta</taxon>
        <taxon>Spermatophyta</taxon>
        <taxon>Magnoliopsida</taxon>
        <taxon>eudicotyledons</taxon>
        <taxon>Gunneridae</taxon>
        <taxon>Pentapetalae</taxon>
        <taxon>rosids</taxon>
        <taxon>malvids</taxon>
        <taxon>Brassicales</taxon>
        <taxon>Brassicaceae</taxon>
        <taxon>Brassiceae</taxon>
        <taxon>Brassica</taxon>
    </lineage>
</organism>
<dbReference type="InterPro" id="IPR001660">
    <property type="entry name" value="SAM"/>
</dbReference>
<dbReference type="Proteomes" id="UP000823674">
    <property type="component" value="Chromosome A01"/>
</dbReference>
<evidence type="ECO:0000313" key="12">
    <source>
        <dbReference type="Proteomes" id="UP000823674"/>
    </source>
</evidence>
<keyword evidence="4" id="KW-0963">Cytoplasm</keyword>
<dbReference type="InterPro" id="IPR015847">
    <property type="entry name" value="ExoRNase_PH_dom2"/>
</dbReference>
<accession>A0ABQ7NZZ5</accession>
<dbReference type="Pfam" id="PF07647">
    <property type="entry name" value="SAM_2"/>
    <property type="match status" value="1"/>
</dbReference>
<keyword evidence="8" id="KW-0472">Membrane</keyword>